<evidence type="ECO:0000256" key="7">
    <source>
        <dbReference type="SAM" id="Phobius"/>
    </source>
</evidence>
<dbReference type="Gene3D" id="1.20.1250.20">
    <property type="entry name" value="MFS general substrate transporter like domains"/>
    <property type="match status" value="1"/>
</dbReference>
<proteinExistence type="predicted"/>
<evidence type="ECO:0000256" key="6">
    <source>
        <dbReference type="ARBA" id="ARBA00023136"/>
    </source>
</evidence>
<evidence type="ECO:0000256" key="2">
    <source>
        <dbReference type="ARBA" id="ARBA00022448"/>
    </source>
</evidence>
<feature type="transmembrane region" description="Helical" evidence="7">
    <location>
        <begin position="248"/>
        <end position="266"/>
    </location>
</feature>
<dbReference type="InterPro" id="IPR020846">
    <property type="entry name" value="MFS_dom"/>
</dbReference>
<feature type="transmembrane region" description="Helical" evidence="7">
    <location>
        <begin position="298"/>
        <end position="318"/>
    </location>
</feature>
<sequence length="392" mass="38289">PPAAPVRAASRDRRVIAVLAAVQVAIGLGYYAVFGHVVAHLRDGVGLAAGTIGLVLGTRLLVQYSLLLPVGALTDALGAPRTGVLACVVRAAGFAVFGTADGPVGLSVAAVLVGVGGALYHPAAQSLLAGLSPGRRPGGFAVYLVSGHVSAVLGPSAGLALLALGGFPLLAAGAAAAWCVAAVLFPLLPARHAQPAARAPRTMLQGVRTVARDRGFVRFAVIVAPSTLLVTAAATVVPLRGFGSGRTTAFLCLAAAVVAAVQPWCASRAGRPGVLRAGLLLSGAGFLALVPLDGDADGPWQIAGLLGAAVLTGAGQGLMQPPIFQAVARYAPPEQVGAYLGASSFLAGMTAFGGGLAVGALFDLGSGGAAAALAGLAVLGFGAAAARPGTAP</sequence>
<feature type="transmembrane region" description="Helical" evidence="7">
    <location>
        <begin position="368"/>
        <end position="386"/>
    </location>
</feature>
<protein>
    <submittedName>
        <fullName evidence="9">MFS transporter</fullName>
    </submittedName>
</protein>
<evidence type="ECO:0000259" key="8">
    <source>
        <dbReference type="PROSITE" id="PS50850"/>
    </source>
</evidence>
<dbReference type="Proteomes" id="UP000305238">
    <property type="component" value="Unassembled WGS sequence"/>
</dbReference>
<comment type="subcellular location">
    <subcellularLocation>
        <location evidence="1">Cell membrane</location>
        <topology evidence="1">Multi-pass membrane protein</topology>
    </subcellularLocation>
</comment>
<accession>A0A5S4HAC8</accession>
<dbReference type="PANTHER" id="PTHR23517:SF2">
    <property type="entry name" value="MULTIDRUG RESISTANCE PROTEIN MDTH"/>
    <property type="match status" value="1"/>
</dbReference>
<dbReference type="Pfam" id="PF07690">
    <property type="entry name" value="MFS_1"/>
    <property type="match status" value="1"/>
</dbReference>
<dbReference type="SUPFAM" id="SSF103473">
    <property type="entry name" value="MFS general substrate transporter"/>
    <property type="match status" value="1"/>
</dbReference>
<dbReference type="AlphaFoldDB" id="A0A5S4HAC8"/>
<keyword evidence="5 7" id="KW-1133">Transmembrane helix</keyword>
<reference evidence="9 10" key="1">
    <citation type="submission" date="2019-05" db="EMBL/GenBank/DDBJ databases">
        <title>Draft genome sequence of Actinomadura geliboluensis A8036.</title>
        <authorList>
            <person name="Saricaoglu S."/>
            <person name="Isik K."/>
        </authorList>
    </citation>
    <scope>NUCLEOTIDE SEQUENCE [LARGE SCALE GENOMIC DNA]</scope>
    <source>
        <strain evidence="9 10">A8036</strain>
    </source>
</reference>
<dbReference type="EMBL" id="VCKZ01000167">
    <property type="protein sequence ID" value="TMR35820.1"/>
    <property type="molecule type" value="Genomic_DNA"/>
</dbReference>
<feature type="transmembrane region" description="Helical" evidence="7">
    <location>
        <begin position="106"/>
        <end position="128"/>
    </location>
</feature>
<name>A0A5S4HAC8_9ACTN</name>
<feature type="non-terminal residue" evidence="9">
    <location>
        <position position="1"/>
    </location>
</feature>
<evidence type="ECO:0000313" key="9">
    <source>
        <dbReference type="EMBL" id="TMR35820.1"/>
    </source>
</evidence>
<feature type="domain" description="Major facilitator superfamily (MFS) profile" evidence="8">
    <location>
        <begin position="15"/>
        <end position="392"/>
    </location>
</feature>
<evidence type="ECO:0000256" key="3">
    <source>
        <dbReference type="ARBA" id="ARBA00022475"/>
    </source>
</evidence>
<dbReference type="PROSITE" id="PS50850">
    <property type="entry name" value="MFS"/>
    <property type="match status" value="1"/>
</dbReference>
<dbReference type="OrthoDB" id="3464638at2"/>
<dbReference type="InterPro" id="IPR050171">
    <property type="entry name" value="MFS_Transporters"/>
</dbReference>
<organism evidence="9 10">
    <name type="scientific">Actinomadura geliboluensis</name>
    <dbReference type="NCBI Taxonomy" id="882440"/>
    <lineage>
        <taxon>Bacteria</taxon>
        <taxon>Bacillati</taxon>
        <taxon>Actinomycetota</taxon>
        <taxon>Actinomycetes</taxon>
        <taxon>Streptosporangiales</taxon>
        <taxon>Thermomonosporaceae</taxon>
        <taxon>Actinomadura</taxon>
    </lineage>
</organism>
<feature type="transmembrane region" description="Helical" evidence="7">
    <location>
        <begin position="140"/>
        <end position="163"/>
    </location>
</feature>
<feature type="transmembrane region" description="Helical" evidence="7">
    <location>
        <begin position="273"/>
        <end position="292"/>
    </location>
</feature>
<evidence type="ECO:0000256" key="5">
    <source>
        <dbReference type="ARBA" id="ARBA00022989"/>
    </source>
</evidence>
<evidence type="ECO:0000256" key="4">
    <source>
        <dbReference type="ARBA" id="ARBA00022692"/>
    </source>
</evidence>
<keyword evidence="10" id="KW-1185">Reference proteome</keyword>
<feature type="transmembrane region" description="Helical" evidence="7">
    <location>
        <begin position="45"/>
        <end position="62"/>
    </location>
</feature>
<gene>
    <name evidence="9" type="ORF">ETD96_22225</name>
</gene>
<feature type="transmembrane region" description="Helical" evidence="7">
    <location>
        <begin position="339"/>
        <end position="362"/>
    </location>
</feature>
<dbReference type="InterPro" id="IPR036259">
    <property type="entry name" value="MFS_trans_sf"/>
</dbReference>
<keyword evidence="6 7" id="KW-0472">Membrane</keyword>
<feature type="transmembrane region" description="Helical" evidence="7">
    <location>
        <begin position="169"/>
        <end position="188"/>
    </location>
</feature>
<dbReference type="GO" id="GO:0022857">
    <property type="term" value="F:transmembrane transporter activity"/>
    <property type="evidence" value="ECO:0007669"/>
    <property type="project" value="InterPro"/>
</dbReference>
<keyword evidence="4 7" id="KW-0812">Transmembrane</keyword>
<dbReference type="RefSeq" id="WP_138638404.1">
    <property type="nucleotide sequence ID" value="NZ_VCKZ01000167.1"/>
</dbReference>
<feature type="transmembrane region" description="Helical" evidence="7">
    <location>
        <begin position="15"/>
        <end position="33"/>
    </location>
</feature>
<comment type="caution">
    <text evidence="9">The sequence shown here is derived from an EMBL/GenBank/DDBJ whole genome shotgun (WGS) entry which is preliminary data.</text>
</comment>
<feature type="transmembrane region" description="Helical" evidence="7">
    <location>
        <begin position="216"/>
        <end position="236"/>
    </location>
</feature>
<evidence type="ECO:0000256" key="1">
    <source>
        <dbReference type="ARBA" id="ARBA00004651"/>
    </source>
</evidence>
<evidence type="ECO:0000313" key="10">
    <source>
        <dbReference type="Proteomes" id="UP000305238"/>
    </source>
</evidence>
<keyword evidence="2" id="KW-0813">Transport</keyword>
<keyword evidence="3" id="KW-1003">Cell membrane</keyword>
<dbReference type="GO" id="GO:0005886">
    <property type="term" value="C:plasma membrane"/>
    <property type="evidence" value="ECO:0007669"/>
    <property type="project" value="UniProtKB-SubCell"/>
</dbReference>
<dbReference type="InterPro" id="IPR011701">
    <property type="entry name" value="MFS"/>
</dbReference>
<dbReference type="PANTHER" id="PTHR23517">
    <property type="entry name" value="RESISTANCE PROTEIN MDTM, PUTATIVE-RELATED-RELATED"/>
    <property type="match status" value="1"/>
</dbReference>